<dbReference type="SUPFAM" id="SSF56112">
    <property type="entry name" value="Protein kinase-like (PK-like)"/>
    <property type="match status" value="1"/>
</dbReference>
<dbReference type="Pfam" id="PF02816">
    <property type="entry name" value="Alpha_kinase"/>
    <property type="match status" value="1"/>
</dbReference>
<evidence type="ECO:0000259" key="5">
    <source>
        <dbReference type="PROSITE" id="PS51158"/>
    </source>
</evidence>
<proteinExistence type="predicted"/>
<organism evidence="6 7">
    <name type="scientific">Marasmiellus scandens</name>
    <dbReference type="NCBI Taxonomy" id="2682957"/>
    <lineage>
        <taxon>Eukaryota</taxon>
        <taxon>Fungi</taxon>
        <taxon>Dikarya</taxon>
        <taxon>Basidiomycota</taxon>
        <taxon>Agaricomycotina</taxon>
        <taxon>Agaricomycetes</taxon>
        <taxon>Agaricomycetidae</taxon>
        <taxon>Agaricales</taxon>
        <taxon>Marasmiineae</taxon>
        <taxon>Omphalotaceae</taxon>
        <taxon>Marasmiellus</taxon>
    </lineage>
</organism>
<name>A0ABR1JHV0_9AGAR</name>
<accession>A0ABR1JHV0</accession>
<dbReference type="EMBL" id="JBANRG010000013">
    <property type="protein sequence ID" value="KAK7461446.1"/>
    <property type="molecule type" value="Genomic_DNA"/>
</dbReference>
<reference evidence="6 7" key="1">
    <citation type="submission" date="2024-01" db="EMBL/GenBank/DDBJ databases">
        <title>A draft genome for the cacao thread blight pathogen Marasmiellus scandens.</title>
        <authorList>
            <person name="Baruah I.K."/>
            <person name="Leung J."/>
            <person name="Bukari Y."/>
            <person name="Amoako-Attah I."/>
            <person name="Meinhardt L.W."/>
            <person name="Bailey B.A."/>
            <person name="Cohen S.P."/>
        </authorList>
    </citation>
    <scope>NUCLEOTIDE SEQUENCE [LARGE SCALE GENOMIC DNA]</scope>
    <source>
        <strain evidence="6 7">GH-19</strain>
    </source>
</reference>
<sequence>MPAAITQPDPAIIAQRVNAAQRSNASREVSIVTALGSGGPHVGVFTGAPQNVAPSHGVIPRPRATGYTPAHNQHGSQTDLWRSKAYASSGETVSVNIAVAYLEEGKSTFNTLSGFADSIRDLDANSTVPEIRLAVQRLIAPKLYQFTSKLSFSFDIRKLNLRDVSKSLNADLDGPTVDQKHPYFRSQCLKLDKKTNQFRFHKPQTPFRLLFVIPSDEWLCYEDEMENYERRKESIKQTENLPSASVSSILDTETYNTSNKRPRSASTTTPTTPPHSKRIPVPFTSPSRDQIAEALVSGGIQSEGHSDISAYTAMQGLFAPIPVVSLLDIIQSQDSINSRFDFDSLALPSVAYLQVDLRFENELGFGAFKTCHPAKLMTSAPTPLMSANAIVMKELYENKGLRDHGKARNRGRYSGVQEWNGIMVEASVHYYAVALMEFANAYIERQKREKGISINISTYSVITPYFSGIPSFMIPSLRFVQAAVFVVLNDDIRHAKANTSGAKRTYLLEERISIPKGKDFVKYIHNGSPVPLIKSDHPEYETALFLSAIQHLQYDKTHQYAYVSDFQGYGGLLSDPQIMTSP</sequence>
<evidence type="ECO:0000256" key="2">
    <source>
        <dbReference type="ARBA" id="ARBA00022679"/>
    </source>
</evidence>
<feature type="domain" description="Alpha-type protein kinase" evidence="5">
    <location>
        <begin position="332"/>
        <end position="582"/>
    </location>
</feature>
<comment type="caution">
    <text evidence="6">The sequence shown here is derived from an EMBL/GenBank/DDBJ whole genome shotgun (WGS) entry which is preliminary data.</text>
</comment>
<evidence type="ECO:0000313" key="6">
    <source>
        <dbReference type="EMBL" id="KAK7461446.1"/>
    </source>
</evidence>
<dbReference type="InterPro" id="IPR004166">
    <property type="entry name" value="a-kinase_dom"/>
</dbReference>
<keyword evidence="7" id="KW-1185">Reference proteome</keyword>
<dbReference type="PROSITE" id="PS51158">
    <property type="entry name" value="ALPHA_KINASE"/>
    <property type="match status" value="1"/>
</dbReference>
<keyword evidence="2" id="KW-0808">Transferase</keyword>
<evidence type="ECO:0000256" key="3">
    <source>
        <dbReference type="ARBA" id="ARBA00022777"/>
    </source>
</evidence>
<keyword evidence="1" id="KW-0723">Serine/threonine-protein kinase</keyword>
<feature type="region of interest" description="Disordered" evidence="4">
    <location>
        <begin position="233"/>
        <end position="284"/>
    </location>
</feature>
<evidence type="ECO:0000313" key="7">
    <source>
        <dbReference type="Proteomes" id="UP001498398"/>
    </source>
</evidence>
<feature type="compositionally biased region" description="Polar residues" evidence="4">
    <location>
        <begin position="237"/>
        <end position="259"/>
    </location>
</feature>
<dbReference type="InterPro" id="IPR011009">
    <property type="entry name" value="Kinase-like_dom_sf"/>
</dbReference>
<evidence type="ECO:0000256" key="4">
    <source>
        <dbReference type="SAM" id="MobiDB-lite"/>
    </source>
</evidence>
<evidence type="ECO:0000256" key="1">
    <source>
        <dbReference type="ARBA" id="ARBA00022527"/>
    </source>
</evidence>
<keyword evidence="3" id="KW-0418">Kinase</keyword>
<dbReference type="Gene3D" id="3.20.200.10">
    <property type="entry name" value="MHCK/EF2 kinase"/>
    <property type="match status" value="1"/>
</dbReference>
<protein>
    <recommendedName>
        <fullName evidence="5">Alpha-type protein kinase domain-containing protein</fullName>
    </recommendedName>
</protein>
<dbReference type="Proteomes" id="UP001498398">
    <property type="component" value="Unassembled WGS sequence"/>
</dbReference>
<gene>
    <name evidence="6" type="ORF">VKT23_008624</name>
</gene>